<protein>
    <submittedName>
        <fullName evidence="1">Uncharacterized protein</fullName>
    </submittedName>
</protein>
<dbReference type="RefSeq" id="XP_001589533.1">
    <property type="nucleotide sequence ID" value="XM_001589483.1"/>
</dbReference>
<dbReference type="HOGENOM" id="CLU_2238232_0_0_1"/>
<name>A7EV96_SCLS1</name>
<accession>A7EV96</accession>
<sequence length="105" mass="11978">MQEREHKSKILYLIHTWCISFSIGPVVEIRHWSSQSTPAPGSRPEFSAESNKHHRIHHRNLLSHFYGFTEYCKVTIYHRGEYSRSGLAGLDLSPVYGVCVGGAVH</sequence>
<gene>
    <name evidence="1" type="ORF">SS1G_09254</name>
</gene>
<dbReference type="AlphaFoldDB" id="A7EV96"/>
<dbReference type="GeneID" id="5485689"/>
<reference evidence="2" key="1">
    <citation type="journal article" date="2011" name="PLoS Genet.">
        <title>Genomic analysis of the necrotrophic fungal pathogens Sclerotinia sclerotiorum and Botrytis cinerea.</title>
        <authorList>
            <person name="Amselem J."/>
            <person name="Cuomo C.A."/>
            <person name="van Kan J.A."/>
            <person name="Viaud M."/>
            <person name="Benito E.P."/>
            <person name="Couloux A."/>
            <person name="Coutinho P.M."/>
            <person name="de Vries R.P."/>
            <person name="Dyer P.S."/>
            <person name="Fillinger S."/>
            <person name="Fournier E."/>
            <person name="Gout L."/>
            <person name="Hahn M."/>
            <person name="Kohn L."/>
            <person name="Lapalu N."/>
            <person name="Plummer K.M."/>
            <person name="Pradier J.M."/>
            <person name="Quevillon E."/>
            <person name="Sharon A."/>
            <person name="Simon A."/>
            <person name="ten Have A."/>
            <person name="Tudzynski B."/>
            <person name="Tudzynski P."/>
            <person name="Wincker P."/>
            <person name="Andrew M."/>
            <person name="Anthouard V."/>
            <person name="Beever R.E."/>
            <person name="Beffa R."/>
            <person name="Benoit I."/>
            <person name="Bouzid O."/>
            <person name="Brault B."/>
            <person name="Chen Z."/>
            <person name="Choquer M."/>
            <person name="Collemare J."/>
            <person name="Cotton P."/>
            <person name="Danchin E.G."/>
            <person name="Da Silva C."/>
            <person name="Gautier A."/>
            <person name="Giraud C."/>
            <person name="Giraud T."/>
            <person name="Gonzalez C."/>
            <person name="Grossetete S."/>
            <person name="Guldener U."/>
            <person name="Henrissat B."/>
            <person name="Howlett B.J."/>
            <person name="Kodira C."/>
            <person name="Kretschmer M."/>
            <person name="Lappartient A."/>
            <person name="Leroch M."/>
            <person name="Levis C."/>
            <person name="Mauceli E."/>
            <person name="Neuveglise C."/>
            <person name="Oeser B."/>
            <person name="Pearson M."/>
            <person name="Poulain J."/>
            <person name="Poussereau N."/>
            <person name="Quesneville H."/>
            <person name="Rascle C."/>
            <person name="Schumacher J."/>
            <person name="Segurens B."/>
            <person name="Sexton A."/>
            <person name="Silva E."/>
            <person name="Sirven C."/>
            <person name="Soanes D.M."/>
            <person name="Talbot N.J."/>
            <person name="Templeton M."/>
            <person name="Yandava C."/>
            <person name="Yarden O."/>
            <person name="Zeng Q."/>
            <person name="Rollins J.A."/>
            <person name="Lebrun M.H."/>
            <person name="Dickman M."/>
        </authorList>
    </citation>
    <scope>NUCLEOTIDE SEQUENCE [LARGE SCALE GENOMIC DNA]</scope>
    <source>
        <strain evidence="2">ATCC 18683 / 1980 / Ss-1</strain>
    </source>
</reference>
<evidence type="ECO:0000313" key="2">
    <source>
        <dbReference type="Proteomes" id="UP000001312"/>
    </source>
</evidence>
<dbReference type="KEGG" id="ssl:SS1G_09254"/>
<evidence type="ECO:0000313" key="1">
    <source>
        <dbReference type="EMBL" id="EDN93388.1"/>
    </source>
</evidence>
<dbReference type="EMBL" id="CH476633">
    <property type="protein sequence ID" value="EDN93388.1"/>
    <property type="molecule type" value="Genomic_DNA"/>
</dbReference>
<dbReference type="Proteomes" id="UP000001312">
    <property type="component" value="Unassembled WGS sequence"/>
</dbReference>
<dbReference type="InParanoid" id="A7EV96"/>
<proteinExistence type="predicted"/>
<organism evidence="1 2">
    <name type="scientific">Sclerotinia sclerotiorum (strain ATCC 18683 / 1980 / Ss-1)</name>
    <name type="common">White mold</name>
    <name type="synonym">Whetzelinia sclerotiorum</name>
    <dbReference type="NCBI Taxonomy" id="665079"/>
    <lineage>
        <taxon>Eukaryota</taxon>
        <taxon>Fungi</taxon>
        <taxon>Dikarya</taxon>
        <taxon>Ascomycota</taxon>
        <taxon>Pezizomycotina</taxon>
        <taxon>Leotiomycetes</taxon>
        <taxon>Helotiales</taxon>
        <taxon>Sclerotiniaceae</taxon>
        <taxon>Sclerotinia</taxon>
    </lineage>
</organism>
<keyword evidence="2" id="KW-1185">Reference proteome</keyword>